<keyword evidence="4 6" id="KW-1133">Transmembrane helix</keyword>
<evidence type="ECO:0000256" key="5">
    <source>
        <dbReference type="ARBA" id="ARBA00023136"/>
    </source>
</evidence>
<sequence>MQASVIRQISLDSNVSIFFSSRKVPAQVQGFSAAGGLATLFHWLVLAGLVSIGLGPTLSTATGSLAGALMNYRLQRRLAFRRAGPHGFTIWRYTASCLFAWFCNLALFYLLHTILASPVLFSQVVTTGVVAALNYLIYKRLVFHEPTV</sequence>
<dbReference type="PANTHER" id="PTHR38459">
    <property type="entry name" value="PROPHAGE BACTOPRENOL-LINKED GLUCOSE TRANSLOCASE HOMOLOG"/>
    <property type="match status" value="1"/>
</dbReference>
<dbReference type="Proteomes" id="UP001318321">
    <property type="component" value="Unassembled WGS sequence"/>
</dbReference>
<evidence type="ECO:0000256" key="3">
    <source>
        <dbReference type="ARBA" id="ARBA00022692"/>
    </source>
</evidence>
<protein>
    <submittedName>
        <fullName evidence="8">GtrA family protein</fullName>
    </submittedName>
</protein>
<accession>A0ABX0PNX3</accession>
<proteinExistence type="inferred from homology"/>
<feature type="transmembrane region" description="Helical" evidence="6">
    <location>
        <begin position="117"/>
        <end position="138"/>
    </location>
</feature>
<dbReference type="PANTHER" id="PTHR38459:SF1">
    <property type="entry name" value="PROPHAGE BACTOPRENOL-LINKED GLUCOSE TRANSLOCASE HOMOLOG"/>
    <property type="match status" value="1"/>
</dbReference>
<keyword evidence="9" id="KW-1185">Reference proteome</keyword>
<comment type="subcellular location">
    <subcellularLocation>
        <location evidence="1">Membrane</location>
        <topology evidence="1">Multi-pass membrane protein</topology>
    </subcellularLocation>
</comment>
<evidence type="ECO:0000256" key="4">
    <source>
        <dbReference type="ARBA" id="ARBA00022989"/>
    </source>
</evidence>
<evidence type="ECO:0000256" key="2">
    <source>
        <dbReference type="ARBA" id="ARBA00009399"/>
    </source>
</evidence>
<evidence type="ECO:0000256" key="1">
    <source>
        <dbReference type="ARBA" id="ARBA00004141"/>
    </source>
</evidence>
<evidence type="ECO:0000256" key="6">
    <source>
        <dbReference type="SAM" id="Phobius"/>
    </source>
</evidence>
<feature type="transmembrane region" description="Helical" evidence="6">
    <location>
        <begin position="40"/>
        <end position="69"/>
    </location>
</feature>
<organism evidence="8 9">
    <name type="scientific">Billgrantia bachuensis</name>
    <dbReference type="NCBI Taxonomy" id="2717286"/>
    <lineage>
        <taxon>Bacteria</taxon>
        <taxon>Pseudomonadati</taxon>
        <taxon>Pseudomonadota</taxon>
        <taxon>Gammaproteobacteria</taxon>
        <taxon>Oceanospirillales</taxon>
        <taxon>Halomonadaceae</taxon>
        <taxon>Billgrantia</taxon>
    </lineage>
</organism>
<dbReference type="EMBL" id="JAAQTO010000013">
    <property type="protein sequence ID" value="NIC04987.1"/>
    <property type="molecule type" value="Genomic_DNA"/>
</dbReference>
<gene>
    <name evidence="8" type="ORF">HBJ55_06060</name>
</gene>
<feature type="transmembrane region" description="Helical" evidence="6">
    <location>
        <begin position="90"/>
        <end position="111"/>
    </location>
</feature>
<name>A0ABX0PNX3_9GAMM</name>
<evidence type="ECO:0000313" key="9">
    <source>
        <dbReference type="Proteomes" id="UP001318321"/>
    </source>
</evidence>
<evidence type="ECO:0000313" key="8">
    <source>
        <dbReference type="EMBL" id="NIC04987.1"/>
    </source>
</evidence>
<dbReference type="InterPro" id="IPR007267">
    <property type="entry name" value="GtrA_DPMS_TM"/>
</dbReference>
<feature type="domain" description="GtrA/DPMS transmembrane" evidence="7">
    <location>
        <begin position="31"/>
        <end position="143"/>
    </location>
</feature>
<keyword evidence="3 6" id="KW-0812">Transmembrane</keyword>
<keyword evidence="5 6" id="KW-0472">Membrane</keyword>
<comment type="similarity">
    <text evidence="2">Belongs to the GtrA family.</text>
</comment>
<comment type="caution">
    <text evidence="8">The sequence shown here is derived from an EMBL/GenBank/DDBJ whole genome shotgun (WGS) entry which is preliminary data.</text>
</comment>
<dbReference type="InterPro" id="IPR051401">
    <property type="entry name" value="GtrA_CellWall_Glycosyl"/>
</dbReference>
<dbReference type="Pfam" id="PF04138">
    <property type="entry name" value="GtrA_DPMS_TM"/>
    <property type="match status" value="1"/>
</dbReference>
<evidence type="ECO:0000259" key="7">
    <source>
        <dbReference type="Pfam" id="PF04138"/>
    </source>
</evidence>
<reference evidence="8 9" key="1">
    <citation type="submission" date="2020-03" db="EMBL/GenBank/DDBJ databases">
        <title>Identification of Halomonas strains.</title>
        <authorList>
            <person name="Xiao Z."/>
            <person name="Dong F."/>
            <person name="Wang Z."/>
            <person name="Zhao J.-Y."/>
        </authorList>
    </citation>
    <scope>NUCLEOTIDE SEQUENCE [LARGE SCALE GENOMIC DNA]</scope>
    <source>
        <strain evidence="8 9">DX6</strain>
    </source>
</reference>